<dbReference type="Proteomes" id="UP001241377">
    <property type="component" value="Unassembled WGS sequence"/>
</dbReference>
<protein>
    <submittedName>
        <fullName evidence="1">Uncharacterized protein</fullName>
    </submittedName>
</protein>
<keyword evidence="2" id="KW-1185">Reference proteome</keyword>
<dbReference type="EMBL" id="JASBWR010000044">
    <property type="protein sequence ID" value="KAJ9103647.1"/>
    <property type="molecule type" value="Genomic_DNA"/>
</dbReference>
<proteinExistence type="predicted"/>
<name>A0ACC2VXR2_9TREE</name>
<gene>
    <name evidence="1" type="ORF">QFC19_004222</name>
</gene>
<organism evidence="1 2">
    <name type="scientific">Naganishia cerealis</name>
    <dbReference type="NCBI Taxonomy" id="610337"/>
    <lineage>
        <taxon>Eukaryota</taxon>
        <taxon>Fungi</taxon>
        <taxon>Dikarya</taxon>
        <taxon>Basidiomycota</taxon>
        <taxon>Agaricomycotina</taxon>
        <taxon>Tremellomycetes</taxon>
        <taxon>Filobasidiales</taxon>
        <taxon>Filobasidiaceae</taxon>
        <taxon>Naganishia</taxon>
    </lineage>
</organism>
<comment type="caution">
    <text evidence="1">The sequence shown here is derived from an EMBL/GenBank/DDBJ whole genome shotgun (WGS) entry which is preliminary data.</text>
</comment>
<sequence>MDWADFSSPSGGFDRMPSALANSLAISQPLVREHLRHWPAEREELRRKLRKGHKELPSFDAYDYRFRVPDEGTENEGAMWIEEPFLDVWADLLMGGGWMDTDELTYRPANWVILEYQQRPATMSGTESTSAIFVFQEFVPLQYQDALQHPKSKRLDFFKRFPRHSSPADHTVKQTSSDGGKETVFDAQLRKGNYTKVVSLSKPTSSSSIGSPPPSTPQTPERHRQYRSFDTRVSPSDSSPTSRDTSVSFLNRLNKASPKRTSIQGGAQDNCTSSQVRTMVADSGDCTRYPTKGAVSTELHDSDRDMWIGVLAANSARAMTVQASPLVTKNASHLSSPGFCVVSRCDPMTSLDLPSLRTPTKPDITPYGSLVHYPSMLPAGTFRLVSGAGSPSPTLSFEISTKPSSDTLPEPGAAKREPTEIGPDHIRLARPARVSHQVLHHDGKSIHSMEAYVNNDSSRSTEFLEKDTERNNSTNTVISTRPFAQAAPVHLERPLPLPPTYGSLSGHRDTVFSVIDGYATNGCDTTSRVRGHDLGGGREASSGIFTATPLPTVKYDWDCPSAVKQSPNSRYSVYSNADPDAIYHSKDRRDSSGTPDSEEDHCDAVAVVTDLHDCESELDSGKLEPPNLAIIEAIARQPSPGRYGHGIPLAFVHEEPEIESDGSDGHYITATSMPQSMTGTRTGHFQ</sequence>
<accession>A0ACC2VXR2</accession>
<evidence type="ECO:0000313" key="1">
    <source>
        <dbReference type="EMBL" id="KAJ9103647.1"/>
    </source>
</evidence>
<evidence type="ECO:0000313" key="2">
    <source>
        <dbReference type="Proteomes" id="UP001241377"/>
    </source>
</evidence>
<reference evidence="1" key="1">
    <citation type="submission" date="2023-04" db="EMBL/GenBank/DDBJ databases">
        <title>Draft Genome sequencing of Naganishia species isolated from polar environments using Oxford Nanopore Technology.</title>
        <authorList>
            <person name="Leo P."/>
            <person name="Venkateswaran K."/>
        </authorList>
    </citation>
    <scope>NUCLEOTIDE SEQUENCE</scope>
    <source>
        <strain evidence="1">MNA-CCFEE 5261</strain>
    </source>
</reference>